<dbReference type="PROSITE" id="PS01276">
    <property type="entry name" value="PEPTIDASE_U32"/>
    <property type="match status" value="1"/>
</dbReference>
<dbReference type="SUPFAM" id="SSF51366">
    <property type="entry name" value="Ribulose-phoshate binding barrel"/>
    <property type="match status" value="1"/>
</dbReference>
<evidence type="ECO:0000259" key="2">
    <source>
        <dbReference type="Pfam" id="PF12392"/>
    </source>
</evidence>
<dbReference type="OrthoDB" id="9807498at2"/>
<keyword evidence="4" id="KW-1185">Reference proteome</keyword>
<evidence type="ECO:0000313" key="3">
    <source>
        <dbReference type="EMBL" id="MZP42457.1"/>
    </source>
</evidence>
<feature type="compositionally biased region" description="Basic and acidic residues" evidence="1">
    <location>
        <begin position="285"/>
        <end position="310"/>
    </location>
</feature>
<dbReference type="Pfam" id="PF01136">
    <property type="entry name" value="Peptidase_U32"/>
    <property type="match status" value="2"/>
</dbReference>
<organism evidence="3 4">
    <name type="scientific">Heliomicrobium gestii</name>
    <name type="common">Heliobacterium gestii</name>
    <dbReference type="NCBI Taxonomy" id="2699"/>
    <lineage>
        <taxon>Bacteria</taxon>
        <taxon>Bacillati</taxon>
        <taxon>Bacillota</taxon>
        <taxon>Clostridia</taxon>
        <taxon>Eubacteriales</taxon>
        <taxon>Heliobacteriaceae</taxon>
        <taxon>Heliomicrobium</taxon>
    </lineage>
</organism>
<gene>
    <name evidence="3" type="ORF">GTO89_05310</name>
</gene>
<feature type="domain" description="Peptidase U32 collagenase" evidence="2">
    <location>
        <begin position="422"/>
        <end position="541"/>
    </location>
</feature>
<dbReference type="InterPro" id="IPR011060">
    <property type="entry name" value="RibuloseP-bd_barrel"/>
</dbReference>
<dbReference type="InterPro" id="IPR051454">
    <property type="entry name" value="RNA/ubiquinone_mod_enzymes"/>
</dbReference>
<dbReference type="AlphaFoldDB" id="A0A845L6Z6"/>
<accession>A0A845L6Z6</accession>
<evidence type="ECO:0000256" key="1">
    <source>
        <dbReference type="SAM" id="MobiDB-lite"/>
    </source>
</evidence>
<dbReference type="PANTHER" id="PTHR30217">
    <property type="entry name" value="PEPTIDASE U32 FAMILY"/>
    <property type="match status" value="1"/>
</dbReference>
<evidence type="ECO:0000313" key="4">
    <source>
        <dbReference type="Proteomes" id="UP000471031"/>
    </source>
</evidence>
<dbReference type="EMBL" id="WXEX01000004">
    <property type="protein sequence ID" value="MZP42457.1"/>
    <property type="molecule type" value="Genomic_DNA"/>
</dbReference>
<proteinExistence type="predicted"/>
<dbReference type="Pfam" id="PF12392">
    <property type="entry name" value="DUF3656"/>
    <property type="match status" value="1"/>
</dbReference>
<comment type="caution">
    <text evidence="3">The sequence shown here is derived from an EMBL/GenBank/DDBJ whole genome shotgun (WGS) entry which is preliminary data.</text>
</comment>
<name>A0A845L6Z6_HELGE</name>
<dbReference type="InterPro" id="IPR001539">
    <property type="entry name" value="Peptidase_U32"/>
</dbReference>
<dbReference type="RefSeq" id="WP_161261041.1">
    <property type="nucleotide sequence ID" value="NZ_JAFBDC010000003.1"/>
</dbReference>
<dbReference type="Proteomes" id="UP000471031">
    <property type="component" value="Unassembled WGS sequence"/>
</dbReference>
<protein>
    <submittedName>
        <fullName evidence="3">Peptidase U32</fullName>
    </submittedName>
</protein>
<dbReference type="InterPro" id="IPR020988">
    <property type="entry name" value="Pept_U32_collagenase"/>
</dbReference>
<sequence>MKQLPELLAPAGSMEALRAAVENGADAVYLGGKRFGARQYASNFDQEELQEAVAYSHRRNVPIYVTVNTLLDDGELADLPGYIRELYETGVDAVIVQDLGALRLIRQLLPEWEIHASTQMTVSNVEGARLLAAQGVKRVVLARELTLPEIAQVAGESGAEVEVFVHGALCIGYSGQCLMSSLIGGRSGNRGRCAQPCRLGYGLVDGAGRELVDRQKVGQHLLSPRDIMTLELLPDLIRAGVRSLKIEGRMKRPEYVATVVRQYREALDRCSLDGETQPDQAAKGAAEERSTHDAGRSQREAKGRRSHDEAERALRQIFNRDFSSAYLRGNPGRELMSYKRPNHRGLFLGRLASVDPRKGEVSVDLVEPLGIGDEIEAWVTRGGRTTVTVQRLRVGGETREQALPGEAAFVEWRGHLRPGDRIFKIHDEALEARARESYQRPGDERRFPLTAHVRAHVGEPVTVEFWDDEGRRGRGITADAAQAALKRPLTEAVLHEQLGRLGNTPFRLDGVTLEGDGKAMVPLSQLNEARRQAIEALETLRSAGTERRPIEQVGWRQALGELGLSGHPAGRKASETRNPPATPLLTVALEGMAALEAALSAGVDEVMLSVEGYRHGNPFRSGDEPAAMQRCREAGVTAVVALPRLYRPDQRSAVENIIRRWHAAGARRFLLANLGYLGLLQQIEGVEARADYPLWVFNGQAARFLAELGLAGFTVSPELSLEQLKALSRHGLHRADSHPSHAEIVVHGSLPMMVSEYCATGALLGGRTLEKPCDNACSRHRELYLLDRLNFRFPLYTDAFCRMHVMNPKDLALLEHMPELMTLGFTRLRVEGRTENAAWLKAVLPLYRKAIQAAASGRWDENRVAGWRAELEKVHPAGYTKGHLFRGVE</sequence>
<feature type="region of interest" description="Disordered" evidence="1">
    <location>
        <begin position="271"/>
        <end position="310"/>
    </location>
</feature>
<dbReference type="PANTHER" id="PTHR30217:SF10">
    <property type="entry name" value="23S RRNA 5-HYDROXYCYTIDINE C2501 SYNTHASE"/>
    <property type="match status" value="1"/>
</dbReference>
<reference evidence="3 4" key="1">
    <citation type="submission" date="2020-01" db="EMBL/GenBank/DDBJ databases">
        <title>Whole genome sequence of Heliobacterium gestii DSM 11169.</title>
        <authorList>
            <person name="Kyndt J.A."/>
            <person name="Meyer T.E."/>
        </authorList>
    </citation>
    <scope>NUCLEOTIDE SEQUENCE [LARGE SCALE GENOMIC DNA]</scope>
    <source>
        <strain evidence="3 4">DSM 11169</strain>
    </source>
</reference>